<keyword evidence="1" id="KW-1133">Transmembrane helix</keyword>
<evidence type="ECO:0008006" key="4">
    <source>
        <dbReference type="Google" id="ProtNLM"/>
    </source>
</evidence>
<evidence type="ECO:0000256" key="1">
    <source>
        <dbReference type="SAM" id="Phobius"/>
    </source>
</evidence>
<name>A0A919I2X4_KLEPN</name>
<feature type="transmembrane region" description="Helical" evidence="1">
    <location>
        <begin position="118"/>
        <end position="140"/>
    </location>
</feature>
<protein>
    <recommendedName>
        <fullName evidence="4">Lipoprotein</fullName>
    </recommendedName>
</protein>
<dbReference type="PROSITE" id="PS51257">
    <property type="entry name" value="PROKAR_LIPOPROTEIN"/>
    <property type="match status" value="1"/>
</dbReference>
<comment type="caution">
    <text evidence="2">The sequence shown here is derived from an EMBL/GenBank/DDBJ whole genome shotgun (WGS) entry which is preliminary data.</text>
</comment>
<reference evidence="2" key="1">
    <citation type="submission" date="2020-10" db="EMBL/GenBank/DDBJ databases">
        <title>Genome Sequence of ESBL Producing Zambian Clinical Strains.</title>
        <authorList>
            <person name="Shawa M."/>
            <person name="Furuta Y."/>
            <person name="Simbotwe M."/>
            <person name="Mulenga E."/>
            <person name="Mubanga M."/>
            <person name="Mulenga G."/>
            <person name="Kaile C."/>
            <person name="Zorigt T."/>
            <person name="Hang'ombe B."/>
            <person name="Higashi H."/>
        </authorList>
    </citation>
    <scope>NUCLEOTIDE SEQUENCE</scope>
    <source>
        <strain evidence="2">Zam_UTH_09</strain>
    </source>
</reference>
<accession>A0A919I2X4</accession>
<gene>
    <name evidence="2" type="ORF">KPZU09_45470</name>
</gene>
<evidence type="ECO:0000313" key="3">
    <source>
        <dbReference type="Proteomes" id="UP000655094"/>
    </source>
</evidence>
<evidence type="ECO:0000313" key="2">
    <source>
        <dbReference type="EMBL" id="GHK54811.1"/>
    </source>
</evidence>
<organism evidence="2 3">
    <name type="scientific">Klebsiella pneumoniae</name>
    <dbReference type="NCBI Taxonomy" id="573"/>
    <lineage>
        <taxon>Bacteria</taxon>
        <taxon>Pseudomonadati</taxon>
        <taxon>Pseudomonadota</taxon>
        <taxon>Gammaproteobacteria</taxon>
        <taxon>Enterobacterales</taxon>
        <taxon>Enterobacteriaceae</taxon>
        <taxon>Klebsiella/Raoultella group</taxon>
        <taxon>Klebsiella</taxon>
        <taxon>Klebsiella pneumoniae complex</taxon>
    </lineage>
</organism>
<sequence length="259" mass="29476">MKSVRYFTLNFSGFTTAACEKQGYLRLIAGDHVFYTDKRYFNDPSLFDRLTINQPLHLGVRRLDNGSYWIHWLSDGETLLEPSQRVKRWARPLLSISLLTLIVALIPLMMSTSEWGRFGFGIIAILAFIALLTGLCELLFHRALKMHPAMRDLLAKMAQARRRDFSFASRYRLRRKPSASRRSLLHKPCRNAMPSGREKLAISFLRNGSRGTQRGNTMALGYNATRRRWPSSGRTASPTSACIPFFTAVNRPFSLSAIG</sequence>
<keyword evidence="1" id="KW-0472">Membrane</keyword>
<feature type="transmembrane region" description="Helical" evidence="1">
    <location>
        <begin position="93"/>
        <end position="112"/>
    </location>
</feature>
<proteinExistence type="predicted"/>
<keyword evidence="1" id="KW-0812">Transmembrane</keyword>
<dbReference type="EMBL" id="BNFF01000001">
    <property type="protein sequence ID" value="GHK54811.1"/>
    <property type="molecule type" value="Genomic_DNA"/>
</dbReference>
<dbReference type="AlphaFoldDB" id="A0A919I2X4"/>
<dbReference type="Proteomes" id="UP000655094">
    <property type="component" value="Unassembled WGS sequence"/>
</dbReference>